<organism evidence="4 5">
    <name type="scientific">Asticcacaulis taihuensis</name>
    <dbReference type="NCBI Taxonomy" id="260084"/>
    <lineage>
        <taxon>Bacteria</taxon>
        <taxon>Pseudomonadati</taxon>
        <taxon>Pseudomonadota</taxon>
        <taxon>Alphaproteobacteria</taxon>
        <taxon>Caulobacterales</taxon>
        <taxon>Caulobacteraceae</taxon>
        <taxon>Asticcacaulis</taxon>
    </lineage>
</organism>
<evidence type="ECO:0000256" key="1">
    <source>
        <dbReference type="ARBA" id="ARBA00022801"/>
    </source>
</evidence>
<dbReference type="InterPro" id="IPR022742">
    <property type="entry name" value="Hydrolase_4"/>
</dbReference>
<accession>A0A1G4TRG4</accession>
<dbReference type="RefSeq" id="WP_090650877.1">
    <property type="nucleotide sequence ID" value="NZ_CBCRYE010000009.1"/>
</dbReference>
<dbReference type="PROSITE" id="PS00708">
    <property type="entry name" value="PRO_ENDOPEP_SER"/>
    <property type="match status" value="1"/>
</dbReference>
<dbReference type="PANTHER" id="PTHR43265:SF1">
    <property type="entry name" value="ESTERASE ESTD"/>
    <property type="match status" value="1"/>
</dbReference>
<feature type="chain" id="PRO_5011465824" description="Serine aminopeptidase S33 domain-containing protein" evidence="2">
    <location>
        <begin position="23"/>
        <end position="462"/>
    </location>
</feature>
<dbReference type="SUPFAM" id="SSF53474">
    <property type="entry name" value="alpha/beta-Hydrolases"/>
    <property type="match status" value="1"/>
</dbReference>
<dbReference type="AlphaFoldDB" id="A0A1G4TRG4"/>
<keyword evidence="5" id="KW-1185">Reference proteome</keyword>
<dbReference type="GO" id="GO:0052689">
    <property type="term" value="F:carboxylic ester hydrolase activity"/>
    <property type="evidence" value="ECO:0007669"/>
    <property type="project" value="TreeGrafter"/>
</dbReference>
<dbReference type="Proteomes" id="UP000199150">
    <property type="component" value="Unassembled WGS sequence"/>
</dbReference>
<protein>
    <recommendedName>
        <fullName evidence="3">Serine aminopeptidase S33 domain-containing protein</fullName>
    </recommendedName>
</protein>
<dbReference type="Pfam" id="PF12146">
    <property type="entry name" value="Hydrolase_4"/>
    <property type="match status" value="1"/>
</dbReference>
<dbReference type="InterPro" id="IPR029058">
    <property type="entry name" value="AB_hydrolase_fold"/>
</dbReference>
<dbReference type="GO" id="GO:0004252">
    <property type="term" value="F:serine-type endopeptidase activity"/>
    <property type="evidence" value="ECO:0007669"/>
    <property type="project" value="InterPro"/>
</dbReference>
<proteinExistence type="predicted"/>
<dbReference type="STRING" id="260084.SAMN02927928_0128"/>
<evidence type="ECO:0000256" key="2">
    <source>
        <dbReference type="SAM" id="SignalP"/>
    </source>
</evidence>
<dbReference type="InterPro" id="IPR053145">
    <property type="entry name" value="AB_hydrolase_Est10"/>
</dbReference>
<dbReference type="Gene3D" id="3.40.50.1820">
    <property type="entry name" value="alpha/beta hydrolase"/>
    <property type="match status" value="1"/>
</dbReference>
<keyword evidence="2" id="KW-0732">Signal</keyword>
<dbReference type="GO" id="GO:0006508">
    <property type="term" value="P:proteolysis"/>
    <property type="evidence" value="ECO:0007669"/>
    <property type="project" value="InterPro"/>
</dbReference>
<sequence>MKKGLSLVSAIMALAFAMPAFAEDPAGDWGGLLMGQLHIIVHVKKDDQGQYSATLESPDQGTFVLPADTVTAAPDHLAFAITRINGSYDGQWDETKQAWVGTWTQGQAMPLELKRLVDGKVVSVEPKRPQEEAITAGPRPYTVSEVAFDSVAGVKLAGTFSVPEGKGPLPAVVLIAGSGPQTRVENVFGHKVFLVLADALNRAGIAVLRYDKRGIGQSTGDYATATTTDFTTDAIAAVNWLKARPEVDKAHVGLIGHSEGGLIAPAVALNDPSVGFIVLMAGPGLPGDQILLLQQAAIARAAGQPEATIATAGKINKAAFDMIKSAKSLDDAKTKAAAMASDLVASGQMTQAQADAAFARVATPWFYEFIRSNPRPILEKIKVPVLAINGALDTQVSPKEDLAAIREALKNNPDTTVTELPGLNHIFQTATTGAPSEYEGIEETMAPIALKTITDWVVAHTR</sequence>
<feature type="signal peptide" evidence="2">
    <location>
        <begin position="1"/>
        <end position="22"/>
    </location>
</feature>
<name>A0A1G4TRG4_9CAUL</name>
<gene>
    <name evidence="4" type="ORF">SAMN02927928_0128</name>
</gene>
<dbReference type="InterPro" id="IPR002471">
    <property type="entry name" value="Pept_S9_AS"/>
</dbReference>
<dbReference type="OrthoDB" id="9809549at2"/>
<evidence type="ECO:0000313" key="4">
    <source>
        <dbReference type="EMBL" id="SCW84003.1"/>
    </source>
</evidence>
<dbReference type="PANTHER" id="PTHR43265">
    <property type="entry name" value="ESTERASE ESTD"/>
    <property type="match status" value="1"/>
</dbReference>
<keyword evidence="1" id="KW-0378">Hydrolase</keyword>
<dbReference type="EMBL" id="FMTS01000011">
    <property type="protein sequence ID" value="SCW84003.1"/>
    <property type="molecule type" value="Genomic_DNA"/>
</dbReference>
<evidence type="ECO:0000313" key="5">
    <source>
        <dbReference type="Proteomes" id="UP000199150"/>
    </source>
</evidence>
<feature type="domain" description="Serine aminopeptidase S33" evidence="3">
    <location>
        <begin position="195"/>
        <end position="425"/>
    </location>
</feature>
<evidence type="ECO:0000259" key="3">
    <source>
        <dbReference type="Pfam" id="PF12146"/>
    </source>
</evidence>
<reference evidence="5" key="1">
    <citation type="submission" date="2016-10" db="EMBL/GenBank/DDBJ databases">
        <authorList>
            <person name="Varghese N."/>
            <person name="Submissions S."/>
        </authorList>
    </citation>
    <scope>NUCLEOTIDE SEQUENCE [LARGE SCALE GENOMIC DNA]</scope>
    <source>
        <strain evidence="5">CGMCC 1.3431</strain>
    </source>
</reference>